<protein>
    <submittedName>
        <fullName evidence="13">Uncharacterized protein</fullName>
    </submittedName>
</protein>
<evidence type="ECO:0000256" key="1">
    <source>
        <dbReference type="ARBA" id="ARBA00004162"/>
    </source>
</evidence>
<comment type="catalytic activity">
    <reaction evidence="10">
        <text>an acyl-CoA + a 1,2-diacyl-sn-glycerol = a triacyl-sn-glycerol + CoA</text>
        <dbReference type="Rhea" id="RHEA:10868"/>
        <dbReference type="ChEBI" id="CHEBI:17815"/>
        <dbReference type="ChEBI" id="CHEBI:57287"/>
        <dbReference type="ChEBI" id="CHEBI:58342"/>
        <dbReference type="ChEBI" id="CHEBI:64615"/>
        <dbReference type="EC" id="2.3.1.20"/>
    </reaction>
</comment>
<dbReference type="InterPro" id="IPR045034">
    <property type="entry name" value="O-acyltransferase_WSD1-like"/>
</dbReference>
<dbReference type="STRING" id="3818.A0A444X9G8"/>
<dbReference type="InterPro" id="IPR009721">
    <property type="entry name" value="O-acyltransferase_WSD1_C"/>
</dbReference>
<reference evidence="13 14" key="1">
    <citation type="submission" date="2019-01" db="EMBL/GenBank/DDBJ databases">
        <title>Sequencing of cultivated peanut Arachis hypogaea provides insights into genome evolution and oil improvement.</title>
        <authorList>
            <person name="Chen X."/>
        </authorList>
    </citation>
    <scope>NUCLEOTIDE SEQUENCE [LARGE SCALE GENOMIC DNA]</scope>
    <source>
        <strain evidence="14">cv. Fuhuasheng</strain>
        <tissue evidence="13">Leaves</tissue>
    </source>
</reference>
<evidence type="ECO:0000313" key="14">
    <source>
        <dbReference type="Proteomes" id="UP000289738"/>
    </source>
</evidence>
<gene>
    <name evidence="13" type="ORF">Ahy_B10g105970</name>
</gene>
<dbReference type="UniPathway" id="UPA00282"/>
<dbReference type="PANTHER" id="PTHR31650">
    <property type="entry name" value="O-ACYLTRANSFERASE (WSD1-LIKE) FAMILY PROTEIN"/>
    <property type="match status" value="1"/>
</dbReference>
<name>A0A444X9G8_ARAHY</name>
<evidence type="ECO:0000256" key="9">
    <source>
        <dbReference type="ARBA" id="ARBA00047604"/>
    </source>
</evidence>
<keyword evidence="14" id="KW-1185">Reference proteome</keyword>
<comment type="similarity">
    <text evidence="8">In the N-terminal section; belongs to the long-chain O-acyltransferase family.</text>
</comment>
<evidence type="ECO:0000259" key="12">
    <source>
        <dbReference type="Pfam" id="PF06974"/>
    </source>
</evidence>
<comment type="catalytic activity">
    <reaction evidence="9">
        <text>a long chain fatty alcohol + a fatty acyl-CoA = a long-chain alcohol wax ester + CoA</text>
        <dbReference type="Rhea" id="RHEA:38443"/>
        <dbReference type="ChEBI" id="CHEBI:17135"/>
        <dbReference type="ChEBI" id="CHEBI:57287"/>
        <dbReference type="ChEBI" id="CHEBI:77636"/>
        <dbReference type="ChEBI" id="CHEBI:235323"/>
        <dbReference type="EC" id="2.3.1.75"/>
    </reaction>
</comment>
<dbReference type="GO" id="GO:0005789">
    <property type="term" value="C:endoplasmic reticulum membrane"/>
    <property type="evidence" value="ECO:0007669"/>
    <property type="project" value="UniProtKB-SubCell"/>
</dbReference>
<comment type="subcellular location">
    <subcellularLocation>
        <location evidence="1">Cell membrane</location>
        <topology evidence="1">Single-pass membrane protein</topology>
    </subcellularLocation>
    <subcellularLocation>
        <location evidence="2">Endoplasmic reticulum membrane</location>
    </subcellularLocation>
</comment>
<sequence length="471" mass="53120">MKNDFDLEEIPAEPVSPTGQYLNSTSLCVYILGVLESDVPIDDTHTLSLLQHVFLPINTRFSSIMTRDKNGEKKWMKVEVKLEDHIKVPNFPNEKSSSSLLLYDEDVDEYMSKIAMEYLPQNRPLWEIHIIKYPTRNAAGTLVFKLHHALGDGYSLMGALLSCLQRLDNPNLPFTLPSSNKKLLPKSSTIFKNNIFSSAFHSVSDFGWSILKSSLVEDDHTPIRSCGEDNKLRQVTISSVTFSFDHIKEVKSLLGVSINDVLAGLIFFGIRLYMQDIDLKSRNSQSTALVLFNTRNIRGYKSVKEMVEKSNNNGASWGNRFAFLHVPIPELSDSKYANPLEFIWEAQKEITRKKSSWATPLTAMFLNMVKRLRGSEAAARYVHSTLRNSSTTVSSIIGPVEQMALANHPIKGLYFMVVGPPESLTITIMSYIGKLRIAFGLEKGFMDKEKFKLCMEKSLEMIISAARNIST</sequence>
<evidence type="ECO:0000256" key="2">
    <source>
        <dbReference type="ARBA" id="ARBA00004586"/>
    </source>
</evidence>
<dbReference type="Proteomes" id="UP000289738">
    <property type="component" value="Chromosome B10"/>
</dbReference>
<accession>A0A444X9G8</accession>
<comment type="pathway">
    <text evidence="4">Lipid metabolism.</text>
</comment>
<feature type="domain" description="O-acyltransferase WSD1-like N-terminal" evidence="11">
    <location>
        <begin position="105"/>
        <end position="261"/>
    </location>
</feature>
<dbReference type="AlphaFoldDB" id="A0A444X9G8"/>
<evidence type="ECO:0000256" key="3">
    <source>
        <dbReference type="ARBA" id="ARBA00004771"/>
    </source>
</evidence>
<dbReference type="PANTHER" id="PTHR31650:SF34">
    <property type="entry name" value="O-ACYLTRANSFERASE WSD1-LIKE ISOFORM X1"/>
    <property type="match status" value="1"/>
</dbReference>
<evidence type="ECO:0000256" key="4">
    <source>
        <dbReference type="ARBA" id="ARBA00005189"/>
    </source>
</evidence>
<dbReference type="Pfam" id="PF06974">
    <property type="entry name" value="WS_DGAT_C"/>
    <property type="match status" value="1"/>
</dbReference>
<proteinExistence type="inferred from homology"/>
<evidence type="ECO:0000256" key="5">
    <source>
        <dbReference type="ARBA" id="ARBA00022679"/>
    </source>
</evidence>
<feature type="domain" description="O-acyltransferase WSD1 C-terminal" evidence="12">
    <location>
        <begin position="317"/>
        <end position="462"/>
    </location>
</feature>
<dbReference type="OrthoDB" id="619536at2759"/>
<dbReference type="Pfam" id="PF03007">
    <property type="entry name" value="WS_DGAT_cat"/>
    <property type="match status" value="1"/>
</dbReference>
<evidence type="ECO:0000259" key="11">
    <source>
        <dbReference type="Pfam" id="PF03007"/>
    </source>
</evidence>
<dbReference type="GO" id="GO:0047196">
    <property type="term" value="F:long-chain-alcohol O-fatty-acyltransferase activity"/>
    <property type="evidence" value="ECO:0007669"/>
    <property type="project" value="UniProtKB-EC"/>
</dbReference>
<comment type="caution">
    <text evidence="13">The sequence shown here is derived from an EMBL/GenBank/DDBJ whole genome shotgun (WGS) entry which is preliminary data.</text>
</comment>
<dbReference type="GO" id="GO:0004144">
    <property type="term" value="F:diacylglycerol O-acyltransferase activity"/>
    <property type="evidence" value="ECO:0007669"/>
    <property type="project" value="UniProtKB-EC"/>
</dbReference>
<evidence type="ECO:0000256" key="6">
    <source>
        <dbReference type="ARBA" id="ARBA00022824"/>
    </source>
</evidence>
<dbReference type="InterPro" id="IPR004255">
    <property type="entry name" value="O-acyltransferase_WSD1_N"/>
</dbReference>
<dbReference type="GO" id="GO:0005886">
    <property type="term" value="C:plasma membrane"/>
    <property type="evidence" value="ECO:0007669"/>
    <property type="project" value="UniProtKB-SubCell"/>
</dbReference>
<dbReference type="GO" id="GO:0019432">
    <property type="term" value="P:triglyceride biosynthetic process"/>
    <property type="evidence" value="ECO:0007669"/>
    <property type="project" value="UniProtKB-UniPathway"/>
</dbReference>
<dbReference type="SMR" id="A0A444X9G8"/>
<keyword evidence="5" id="KW-0808">Transferase</keyword>
<dbReference type="Gramene" id="arahy.Tifrunner.gnm2.ann2.Ah20g471400.1">
    <property type="protein sequence ID" value="arahy.Tifrunner.gnm2.ann2.Ah20g471400.1-CDS"/>
    <property type="gene ID" value="arahy.Tifrunner.gnm2.ann2.Ah20g471400"/>
</dbReference>
<keyword evidence="6" id="KW-0256">Endoplasmic reticulum</keyword>
<keyword evidence="7" id="KW-0012">Acyltransferase</keyword>
<evidence type="ECO:0000256" key="10">
    <source>
        <dbReference type="ARBA" id="ARBA00048109"/>
    </source>
</evidence>
<organism evidence="13 14">
    <name type="scientific">Arachis hypogaea</name>
    <name type="common">Peanut</name>
    <dbReference type="NCBI Taxonomy" id="3818"/>
    <lineage>
        <taxon>Eukaryota</taxon>
        <taxon>Viridiplantae</taxon>
        <taxon>Streptophyta</taxon>
        <taxon>Embryophyta</taxon>
        <taxon>Tracheophyta</taxon>
        <taxon>Spermatophyta</taxon>
        <taxon>Magnoliopsida</taxon>
        <taxon>eudicotyledons</taxon>
        <taxon>Gunneridae</taxon>
        <taxon>Pentapetalae</taxon>
        <taxon>rosids</taxon>
        <taxon>fabids</taxon>
        <taxon>Fabales</taxon>
        <taxon>Fabaceae</taxon>
        <taxon>Papilionoideae</taxon>
        <taxon>50 kb inversion clade</taxon>
        <taxon>dalbergioids sensu lato</taxon>
        <taxon>Dalbergieae</taxon>
        <taxon>Pterocarpus clade</taxon>
        <taxon>Arachis</taxon>
    </lineage>
</organism>
<evidence type="ECO:0000256" key="7">
    <source>
        <dbReference type="ARBA" id="ARBA00023315"/>
    </source>
</evidence>
<evidence type="ECO:0000256" key="8">
    <source>
        <dbReference type="ARBA" id="ARBA00024360"/>
    </source>
</evidence>
<comment type="pathway">
    <text evidence="3">Glycerolipid metabolism; triacylglycerol biosynthesis.</text>
</comment>
<evidence type="ECO:0000313" key="13">
    <source>
        <dbReference type="EMBL" id="RYQ86302.1"/>
    </source>
</evidence>
<dbReference type="EMBL" id="SDMP01000020">
    <property type="protein sequence ID" value="RYQ86302.1"/>
    <property type="molecule type" value="Genomic_DNA"/>
</dbReference>